<gene>
    <name evidence="1" type="ORF">DB32_003243</name>
</gene>
<reference evidence="1 2" key="1">
    <citation type="submission" date="2015-03" db="EMBL/GenBank/DDBJ databases">
        <title>Genome assembly of Sandaracinus amylolyticus DSM 53668.</title>
        <authorList>
            <person name="Sharma G."/>
            <person name="Subramanian S."/>
        </authorList>
    </citation>
    <scope>NUCLEOTIDE SEQUENCE [LARGE SCALE GENOMIC DNA]</scope>
    <source>
        <strain evidence="1 2">DSM 53668</strain>
    </source>
</reference>
<dbReference type="EMBL" id="CP011125">
    <property type="protein sequence ID" value="AKF06094.1"/>
    <property type="molecule type" value="Genomic_DNA"/>
</dbReference>
<dbReference type="RefSeq" id="WP_053233303.1">
    <property type="nucleotide sequence ID" value="NZ_CP011125.1"/>
</dbReference>
<dbReference type="Proteomes" id="UP000034883">
    <property type="component" value="Chromosome"/>
</dbReference>
<evidence type="ECO:0000313" key="1">
    <source>
        <dbReference type="EMBL" id="AKF06094.1"/>
    </source>
</evidence>
<keyword evidence="2" id="KW-1185">Reference proteome</keyword>
<proteinExistence type="predicted"/>
<sequence>MKAPIGSPMDVYVPHPRGVGVFLASGDVARMAASPMKLGREAELLVAARARWVAIWVESPDGAPRRASLATVQRVADGLRGFGLGVSVWSFPRPGEAARAGQHLGRIATAIGAELAILDVEDPDGARGPLDWEADHARMLVDATIEELRERTMLAVTSYPGRVGHGLPWGELAAGIGMPQVYGTADRPQSAAAAVRSWRDVHGAVIPITSLRSPGAQHANVDAAQLRARMSAIALEDVTAIALWSWALLRVSLEHRAAVAAWSDARAW</sequence>
<dbReference type="KEGG" id="samy:DB32_003243"/>
<organism evidence="1 2">
    <name type="scientific">Sandaracinus amylolyticus</name>
    <dbReference type="NCBI Taxonomy" id="927083"/>
    <lineage>
        <taxon>Bacteria</taxon>
        <taxon>Pseudomonadati</taxon>
        <taxon>Myxococcota</taxon>
        <taxon>Polyangia</taxon>
        <taxon>Polyangiales</taxon>
        <taxon>Sandaracinaceae</taxon>
        <taxon>Sandaracinus</taxon>
    </lineage>
</organism>
<protein>
    <submittedName>
        <fullName evidence="1">Uncharacterized protein</fullName>
    </submittedName>
</protein>
<name>A0A0F6SF03_9BACT</name>
<accession>A0A0F6SF03</accession>
<evidence type="ECO:0000313" key="2">
    <source>
        <dbReference type="Proteomes" id="UP000034883"/>
    </source>
</evidence>
<dbReference type="STRING" id="927083.DB32_003243"/>
<dbReference type="AlphaFoldDB" id="A0A0F6SF03"/>